<organism evidence="1 2">
    <name type="scientific">Malus domestica</name>
    <name type="common">Apple</name>
    <name type="synonym">Pyrus malus</name>
    <dbReference type="NCBI Taxonomy" id="3750"/>
    <lineage>
        <taxon>Eukaryota</taxon>
        <taxon>Viridiplantae</taxon>
        <taxon>Streptophyta</taxon>
        <taxon>Embryophyta</taxon>
        <taxon>Tracheophyta</taxon>
        <taxon>Spermatophyta</taxon>
        <taxon>Magnoliopsida</taxon>
        <taxon>eudicotyledons</taxon>
        <taxon>Gunneridae</taxon>
        <taxon>Pentapetalae</taxon>
        <taxon>rosids</taxon>
        <taxon>fabids</taxon>
        <taxon>Rosales</taxon>
        <taxon>Rosaceae</taxon>
        <taxon>Amygdaloideae</taxon>
        <taxon>Maleae</taxon>
        <taxon>Malus</taxon>
    </lineage>
</organism>
<dbReference type="PANTHER" id="PTHR33148">
    <property type="entry name" value="PLASTID MOVEMENT IMPAIRED PROTEIN-RELATED"/>
    <property type="match status" value="1"/>
</dbReference>
<keyword evidence="2" id="KW-1185">Reference proteome</keyword>
<dbReference type="OrthoDB" id="676555at2759"/>
<evidence type="ECO:0000313" key="1">
    <source>
        <dbReference type="EMBL" id="RXH70262.1"/>
    </source>
</evidence>
<proteinExistence type="predicted"/>
<dbReference type="InterPro" id="IPR025322">
    <property type="entry name" value="PADRE_dom"/>
</dbReference>
<reference evidence="1 2" key="1">
    <citation type="submission" date="2018-10" db="EMBL/GenBank/DDBJ databases">
        <title>A high-quality apple genome assembly.</title>
        <authorList>
            <person name="Hu J."/>
        </authorList>
    </citation>
    <scope>NUCLEOTIDE SEQUENCE [LARGE SCALE GENOMIC DNA]</scope>
    <source>
        <strain evidence="2">cv. HFTH1</strain>
        <tissue evidence="1">Young leaf</tissue>
    </source>
</reference>
<dbReference type="AlphaFoldDB" id="A0A498HK32"/>
<comment type="caution">
    <text evidence="1">The sequence shown here is derived from an EMBL/GenBank/DDBJ whole genome shotgun (WGS) entry which is preliminary data.</text>
</comment>
<dbReference type="Gramene" id="mRNA:MD16G0025600">
    <property type="protein sequence ID" value="mRNA:MD16G0025600"/>
    <property type="gene ID" value="MD16G0025600"/>
</dbReference>
<dbReference type="KEGG" id="mdm:103402604"/>
<sequence>MGNSLGGKKRAKVMQVNGEAFKLKTPVQAGEVVRDFPGHVLLKSSEVKHFGVRAKPLEPHEQLEPNRLYFLVELPKVDVKKESFQRRVRSGINMSAKDRLESLMLSRRSVSDLSVMKSSASTASIVPEEEANGAVRVRMRLPRAEVEKLMRQSRDDGEAAQQIMDLCMVNTNNVKGNDQGLGLNPQMHWKDGGRLLGSQGIKGRDRIQKRVSFRPANEGEVLTSRDEQRL</sequence>
<dbReference type="STRING" id="3750.A0A498HK32"/>
<gene>
    <name evidence="1" type="ORF">DVH24_007518</name>
</gene>
<dbReference type="PANTHER" id="PTHR33148:SF3">
    <property type="entry name" value="DUF4228 DOMAIN PROTEIN"/>
    <property type="match status" value="1"/>
</dbReference>
<dbReference type="EMBL" id="RDQH01000342">
    <property type="protein sequence ID" value="RXH70262.1"/>
    <property type="molecule type" value="Genomic_DNA"/>
</dbReference>
<dbReference type="Proteomes" id="UP000290289">
    <property type="component" value="Chromosome 16"/>
</dbReference>
<protein>
    <submittedName>
        <fullName evidence="1">Uncharacterized protein</fullName>
    </submittedName>
</protein>
<evidence type="ECO:0000313" key="2">
    <source>
        <dbReference type="Proteomes" id="UP000290289"/>
    </source>
</evidence>
<dbReference type="Pfam" id="PF14009">
    <property type="entry name" value="PADRE"/>
    <property type="match status" value="1"/>
</dbReference>
<accession>A0A498HK32</accession>
<name>A0A498HK32_MALDO</name>